<keyword evidence="1" id="KW-0812">Transmembrane</keyword>
<gene>
    <name evidence="2" type="ORF">GTQ34_05380</name>
</gene>
<protein>
    <submittedName>
        <fullName evidence="2">Uncharacterized protein</fullName>
    </submittedName>
</protein>
<organism evidence="2 3">
    <name type="scientific">Flagellimonas ochracea</name>
    <dbReference type="NCBI Taxonomy" id="2696472"/>
    <lineage>
        <taxon>Bacteria</taxon>
        <taxon>Pseudomonadati</taxon>
        <taxon>Bacteroidota</taxon>
        <taxon>Flavobacteriia</taxon>
        <taxon>Flavobacteriales</taxon>
        <taxon>Flavobacteriaceae</taxon>
        <taxon>Flagellimonas</taxon>
    </lineage>
</organism>
<feature type="transmembrane region" description="Helical" evidence="1">
    <location>
        <begin position="21"/>
        <end position="42"/>
    </location>
</feature>
<feature type="transmembrane region" description="Helical" evidence="1">
    <location>
        <begin position="62"/>
        <end position="82"/>
    </location>
</feature>
<feature type="transmembrane region" description="Helical" evidence="1">
    <location>
        <begin position="200"/>
        <end position="218"/>
    </location>
</feature>
<reference evidence="2" key="1">
    <citation type="submission" date="2020-01" db="EMBL/GenBank/DDBJ databases">
        <title>Muricauda ochracea sp. nov., isolated from a tidal flat of Garorim bay in Korea.</title>
        <authorList>
            <person name="Kim D."/>
            <person name="Yoo Y."/>
            <person name="Kim J.-J."/>
        </authorList>
    </citation>
    <scope>NUCLEOTIDE SEQUENCE</scope>
    <source>
        <strain evidence="2">JGD-17</strain>
    </source>
</reference>
<sequence length="225" mass="25057">MKGSNRIYNKGFTPRHRAMGRFSSWAVCILLLIYMVTTALGLLSLESSDDPIGDPYFTLMEIFTLLIAPLMLIGMSTVHAYAALEDKMFSRIALLCMAVMAGITSCVHFTVLTLDFPVGDNSSEWQRMLFSFRWPSMVYALDILARDWFFALSMLFAAPVFKTGNLEKAVRMLMVISGVLSLAGLIGVPLDNMELRNIGILGYTLVAASVFMLMGFVFNRKTNTT</sequence>
<comment type="caution">
    <text evidence="2">The sequence shown here is derived from an EMBL/GenBank/DDBJ whole genome shotgun (WGS) entry which is preliminary data.</text>
</comment>
<proteinExistence type="predicted"/>
<keyword evidence="1" id="KW-0472">Membrane</keyword>
<evidence type="ECO:0000256" key="1">
    <source>
        <dbReference type="SAM" id="Phobius"/>
    </source>
</evidence>
<feature type="transmembrane region" description="Helical" evidence="1">
    <location>
        <begin position="169"/>
        <end position="188"/>
    </location>
</feature>
<accession>A0A964WWT6</accession>
<evidence type="ECO:0000313" key="3">
    <source>
        <dbReference type="Proteomes" id="UP000667650"/>
    </source>
</evidence>
<dbReference type="RefSeq" id="WP_166522712.1">
    <property type="nucleotide sequence ID" value="NZ_JAAABI010000001.1"/>
</dbReference>
<feature type="transmembrane region" description="Helical" evidence="1">
    <location>
        <begin position="94"/>
        <end position="114"/>
    </location>
</feature>
<keyword evidence="3" id="KW-1185">Reference proteome</keyword>
<keyword evidence="1" id="KW-1133">Transmembrane helix</keyword>
<dbReference type="Proteomes" id="UP000667650">
    <property type="component" value="Unassembled WGS sequence"/>
</dbReference>
<dbReference type="AlphaFoldDB" id="A0A964WWT6"/>
<dbReference type="EMBL" id="JAAABI010000001">
    <property type="protein sequence ID" value="NAY91345.1"/>
    <property type="molecule type" value="Genomic_DNA"/>
</dbReference>
<evidence type="ECO:0000313" key="2">
    <source>
        <dbReference type="EMBL" id="NAY91345.1"/>
    </source>
</evidence>
<name>A0A964WWT6_9FLAO</name>
<feature type="transmembrane region" description="Helical" evidence="1">
    <location>
        <begin position="134"/>
        <end position="157"/>
    </location>
</feature>